<evidence type="ECO:0000256" key="1">
    <source>
        <dbReference type="ARBA" id="ARBA00004141"/>
    </source>
</evidence>
<comment type="subcellular location">
    <subcellularLocation>
        <location evidence="1">Membrane</location>
        <topology evidence="1">Multi-pass membrane protein</topology>
    </subcellularLocation>
</comment>
<keyword evidence="7" id="KW-1185">Reference proteome</keyword>
<dbReference type="OrthoDB" id="9808930at2"/>
<evidence type="ECO:0000256" key="3">
    <source>
        <dbReference type="ARBA" id="ARBA00022989"/>
    </source>
</evidence>
<dbReference type="Pfam" id="PF09685">
    <property type="entry name" value="MamF_MmsF"/>
    <property type="match status" value="1"/>
</dbReference>
<name>A0A1W6MG86_9FLAO</name>
<dbReference type="EMBL" id="CP019344">
    <property type="protein sequence ID" value="ARN76618.1"/>
    <property type="molecule type" value="Genomic_DNA"/>
</dbReference>
<keyword evidence="3 5" id="KW-1133">Transmembrane helix</keyword>
<reference evidence="6 7" key="1">
    <citation type="submission" date="2016-11" db="EMBL/GenBank/DDBJ databases">
        <title>Trade-off between light-utilization and light-protection in marine flavobacteria.</title>
        <authorList>
            <person name="Kumagai Y."/>
        </authorList>
    </citation>
    <scope>NUCLEOTIDE SEQUENCE [LARGE SCALE GENOMIC DNA]</scope>
    <source>
        <strain evidence="6 7">JCM 13191</strain>
    </source>
</reference>
<protein>
    <recommendedName>
        <fullName evidence="8">Orotate phosphoribosyltransferase</fullName>
    </recommendedName>
</protein>
<gene>
    <name evidence="6" type="ORF">BST97_00580</name>
</gene>
<dbReference type="AlphaFoldDB" id="A0A1W6MG86"/>
<accession>A0A1W6MG86</accession>
<dbReference type="STRING" id="331648.BST97_00580"/>
<evidence type="ECO:0008006" key="8">
    <source>
        <dbReference type="Google" id="ProtNLM"/>
    </source>
</evidence>
<dbReference type="InterPro" id="IPR019109">
    <property type="entry name" value="MamF_MmsF"/>
</dbReference>
<dbReference type="RefSeq" id="WP_085765418.1">
    <property type="nucleotide sequence ID" value="NZ_CP019344.1"/>
</dbReference>
<evidence type="ECO:0000256" key="4">
    <source>
        <dbReference type="ARBA" id="ARBA00023136"/>
    </source>
</evidence>
<feature type="transmembrane region" description="Helical" evidence="5">
    <location>
        <begin position="92"/>
        <end position="113"/>
    </location>
</feature>
<evidence type="ECO:0000256" key="2">
    <source>
        <dbReference type="ARBA" id="ARBA00022692"/>
    </source>
</evidence>
<organism evidence="6 7">
    <name type="scientific">Nonlabens spongiae</name>
    <dbReference type="NCBI Taxonomy" id="331648"/>
    <lineage>
        <taxon>Bacteria</taxon>
        <taxon>Pseudomonadati</taxon>
        <taxon>Bacteroidota</taxon>
        <taxon>Flavobacteriia</taxon>
        <taxon>Flavobacteriales</taxon>
        <taxon>Flavobacteriaceae</taxon>
        <taxon>Nonlabens</taxon>
    </lineage>
</organism>
<feature type="transmembrane region" description="Helical" evidence="5">
    <location>
        <begin position="67"/>
        <end position="86"/>
    </location>
</feature>
<feature type="transmembrane region" description="Helical" evidence="5">
    <location>
        <begin position="29"/>
        <end position="55"/>
    </location>
</feature>
<sequence>MEQQNYSNNNPFNQGEYRPWGTGEDQFCMFLHLSVFAGYIIPFGGIVLPLVMWLTQRDMSSKIDAHGKMVINFMISSFIYCLIGIITACFLVGYFIILAVVICSVIFSVIGAVRASEGRLYHYPLTIPFIT</sequence>
<evidence type="ECO:0000313" key="6">
    <source>
        <dbReference type="EMBL" id="ARN76618.1"/>
    </source>
</evidence>
<keyword evidence="4 5" id="KW-0472">Membrane</keyword>
<dbReference type="Proteomes" id="UP000193431">
    <property type="component" value="Chromosome"/>
</dbReference>
<evidence type="ECO:0000256" key="5">
    <source>
        <dbReference type="SAM" id="Phobius"/>
    </source>
</evidence>
<proteinExistence type="predicted"/>
<keyword evidence="2 5" id="KW-0812">Transmembrane</keyword>
<evidence type="ECO:0000313" key="7">
    <source>
        <dbReference type="Proteomes" id="UP000193431"/>
    </source>
</evidence>